<dbReference type="RefSeq" id="WP_138866007.1">
    <property type="nucleotide sequence ID" value="NZ_VCPC01000010.1"/>
</dbReference>
<accession>A0ABY2WXX3</accession>
<proteinExistence type="predicted"/>
<feature type="transmembrane region" description="Helical" evidence="1">
    <location>
        <begin position="142"/>
        <end position="159"/>
    </location>
</feature>
<comment type="caution">
    <text evidence="2">The sequence shown here is derived from an EMBL/GenBank/DDBJ whole genome shotgun (WGS) entry which is preliminary data.</text>
</comment>
<feature type="transmembrane region" description="Helical" evidence="1">
    <location>
        <begin position="84"/>
        <end position="106"/>
    </location>
</feature>
<dbReference type="EMBL" id="VCPC01000010">
    <property type="protein sequence ID" value="TMV07323.1"/>
    <property type="molecule type" value="Genomic_DNA"/>
</dbReference>
<keyword evidence="3" id="KW-1185">Reference proteome</keyword>
<evidence type="ECO:0000313" key="3">
    <source>
        <dbReference type="Proteomes" id="UP001191082"/>
    </source>
</evidence>
<reference evidence="2 3" key="1">
    <citation type="submission" date="2019-05" db="EMBL/GenBank/DDBJ databases">
        <title>Marivita sp. nov. isolated from sea sediment.</title>
        <authorList>
            <person name="Kim W."/>
        </authorList>
    </citation>
    <scope>NUCLEOTIDE SEQUENCE [LARGE SCALE GENOMIC DNA]</scope>
    <source>
        <strain evidence="2 3">CAU 1492</strain>
    </source>
</reference>
<keyword evidence="1" id="KW-0472">Membrane</keyword>
<organism evidence="2 3">
    <name type="scientific">Arenibacterium halophilum</name>
    <dbReference type="NCBI Taxonomy" id="2583821"/>
    <lineage>
        <taxon>Bacteria</taxon>
        <taxon>Pseudomonadati</taxon>
        <taxon>Pseudomonadota</taxon>
        <taxon>Alphaproteobacteria</taxon>
        <taxon>Rhodobacterales</taxon>
        <taxon>Paracoccaceae</taxon>
        <taxon>Arenibacterium</taxon>
    </lineage>
</organism>
<keyword evidence="1" id="KW-0812">Transmembrane</keyword>
<dbReference type="Proteomes" id="UP001191082">
    <property type="component" value="Unassembled WGS sequence"/>
</dbReference>
<evidence type="ECO:0000256" key="1">
    <source>
        <dbReference type="SAM" id="Phobius"/>
    </source>
</evidence>
<sequence length="173" mass="18509">MRTLTTAIIENGRATEWLTGCVLLVFALTLSLPGDTLARSSFAGFGAMGLEETSLAVLLTLVGSARLSALYINGRWRRSPILRMLGAGCGVVVFSILSMAFAWPVLSTWFGTCDVTWFGGYPWPVEICGGEGANSRALGTGAGTYFVLALFDLLAAYRASADYRMTQVRHGPV</sequence>
<protein>
    <submittedName>
        <fullName evidence="2">Uncharacterized protein</fullName>
    </submittedName>
</protein>
<name>A0ABY2WXX3_9RHOB</name>
<gene>
    <name evidence="2" type="ORF">FGK64_21980</name>
</gene>
<keyword evidence="1" id="KW-1133">Transmembrane helix</keyword>
<evidence type="ECO:0000313" key="2">
    <source>
        <dbReference type="EMBL" id="TMV07323.1"/>
    </source>
</evidence>